<evidence type="ECO:0000256" key="1">
    <source>
        <dbReference type="SAM" id="Phobius"/>
    </source>
</evidence>
<name>A0A8E4UXX3_9CAUD</name>
<feature type="transmembrane region" description="Helical" evidence="1">
    <location>
        <begin position="21"/>
        <end position="38"/>
    </location>
</feature>
<protein>
    <submittedName>
        <fullName evidence="2">Uncharacterized protein</fullName>
    </submittedName>
</protein>
<gene>
    <name evidence="2" type="ORF">Colly1_18</name>
</gene>
<evidence type="ECO:0000313" key="2">
    <source>
        <dbReference type="EMBL" id="QQO97284.1"/>
    </source>
</evidence>
<accession>A0A8E4UXX3</accession>
<dbReference type="EMBL" id="MT732450">
    <property type="protein sequence ID" value="QQO97284.1"/>
    <property type="molecule type" value="Genomic_DNA"/>
</dbReference>
<organism evidence="2 3">
    <name type="scientific">Maribacter phage Colly_1</name>
    <dbReference type="NCBI Taxonomy" id="2745691"/>
    <lineage>
        <taxon>Viruses</taxon>
        <taxon>Duplodnaviria</taxon>
        <taxon>Heunggongvirae</taxon>
        <taxon>Uroviricota</taxon>
        <taxon>Caudoviricetes</taxon>
        <taxon>Molycolviridae</taxon>
        <taxon>Mollyvirus</taxon>
        <taxon>Mollyvirus colly</taxon>
    </lineage>
</organism>
<sequence length="116" mass="13411">MLNSAAKIFDWFKTQTARNQVYCLLLLIICGLGAYIYYDDQADQKQIAAVRGIYKQSRKADSLLLREFNLREQATLQALRLCNESRAEDNSSCTEALERAYRYTNEAYRDLNNVTP</sequence>
<keyword evidence="1" id="KW-0472">Membrane</keyword>
<proteinExistence type="predicted"/>
<keyword evidence="1" id="KW-0812">Transmembrane</keyword>
<keyword evidence="1" id="KW-1133">Transmembrane helix</keyword>
<keyword evidence="3" id="KW-1185">Reference proteome</keyword>
<dbReference type="Proteomes" id="UP000693899">
    <property type="component" value="Segment"/>
</dbReference>
<reference evidence="2" key="1">
    <citation type="submission" date="2020-07" db="EMBL/GenBank/DDBJ databases">
        <title>Highly diverse flavobacterial phages as mortality factor during North Sea spring blooms.</title>
        <authorList>
            <person name="Bartlau N."/>
            <person name="Wichels A."/>
            <person name="Krohne G."/>
            <person name="Adriaenssens E.M."/>
            <person name="Heins A."/>
            <person name="Fuchs B.M."/>
            <person name="Amann R."/>
            <person name="Moraru C."/>
        </authorList>
    </citation>
    <scope>NUCLEOTIDE SEQUENCE</scope>
</reference>
<evidence type="ECO:0000313" key="3">
    <source>
        <dbReference type="Proteomes" id="UP000693899"/>
    </source>
</evidence>